<organism evidence="5 6">
    <name type="scientific">Amycolatopsis saalfeldensis</name>
    <dbReference type="NCBI Taxonomy" id="394193"/>
    <lineage>
        <taxon>Bacteria</taxon>
        <taxon>Bacillati</taxon>
        <taxon>Actinomycetota</taxon>
        <taxon>Actinomycetes</taxon>
        <taxon>Pseudonocardiales</taxon>
        <taxon>Pseudonocardiaceae</taxon>
        <taxon>Amycolatopsis</taxon>
    </lineage>
</organism>
<evidence type="ECO:0000259" key="4">
    <source>
        <dbReference type="PROSITE" id="PS50995"/>
    </source>
</evidence>
<keyword evidence="2 5" id="KW-0238">DNA-binding</keyword>
<dbReference type="OrthoDB" id="4193790at2"/>
<dbReference type="PANTHER" id="PTHR33164:SF57">
    <property type="entry name" value="MARR-FAMILY TRANSCRIPTIONAL REGULATOR"/>
    <property type="match status" value="1"/>
</dbReference>
<evidence type="ECO:0000256" key="1">
    <source>
        <dbReference type="ARBA" id="ARBA00023015"/>
    </source>
</evidence>
<dbReference type="InterPro" id="IPR036390">
    <property type="entry name" value="WH_DNA-bd_sf"/>
</dbReference>
<dbReference type="InterPro" id="IPR039422">
    <property type="entry name" value="MarR/SlyA-like"/>
</dbReference>
<dbReference type="Pfam" id="PF13463">
    <property type="entry name" value="HTH_27"/>
    <property type="match status" value="1"/>
</dbReference>
<dbReference type="SMART" id="SM00347">
    <property type="entry name" value="HTH_MARR"/>
    <property type="match status" value="1"/>
</dbReference>
<keyword evidence="1" id="KW-0805">Transcription regulation</keyword>
<keyword evidence="3" id="KW-0804">Transcription</keyword>
<dbReference type="GO" id="GO:0003700">
    <property type="term" value="F:DNA-binding transcription factor activity"/>
    <property type="evidence" value="ECO:0007669"/>
    <property type="project" value="InterPro"/>
</dbReference>
<reference evidence="5 6" key="1">
    <citation type="submission" date="2016-10" db="EMBL/GenBank/DDBJ databases">
        <authorList>
            <person name="de Groot N.N."/>
        </authorList>
    </citation>
    <scope>NUCLEOTIDE SEQUENCE [LARGE SCALE GENOMIC DNA]</scope>
    <source>
        <strain evidence="5 6">DSM 44993</strain>
    </source>
</reference>
<sequence>MTTNDTETFDELGPEAGLGEVLLALGGRLTRLQTELLAGLELPLTIRQYRILSRVGSGHTSLTALCKLAHRNPSTMSESVDKMVNQDLLSRRPSATSRRTMQLELTAKGVTARDSARRALDKFAAELTAGLAPGMRDQLLPALSQLYFAVQGNLDDR</sequence>
<evidence type="ECO:0000256" key="3">
    <source>
        <dbReference type="ARBA" id="ARBA00023163"/>
    </source>
</evidence>
<name>A0A1H8XDT1_9PSEU</name>
<dbReference type="InterPro" id="IPR000835">
    <property type="entry name" value="HTH_MarR-typ"/>
</dbReference>
<keyword evidence="6" id="KW-1185">Reference proteome</keyword>
<evidence type="ECO:0000256" key="2">
    <source>
        <dbReference type="ARBA" id="ARBA00023125"/>
    </source>
</evidence>
<protein>
    <submittedName>
        <fullName evidence="5">DNA-binding transcriptional regulator, MarR family</fullName>
    </submittedName>
</protein>
<proteinExistence type="predicted"/>
<dbReference type="STRING" id="394193.SAMN04489732_10793"/>
<dbReference type="Gene3D" id="1.10.10.10">
    <property type="entry name" value="Winged helix-like DNA-binding domain superfamily/Winged helix DNA-binding domain"/>
    <property type="match status" value="1"/>
</dbReference>
<dbReference type="PROSITE" id="PS01117">
    <property type="entry name" value="HTH_MARR_1"/>
    <property type="match status" value="1"/>
</dbReference>
<evidence type="ECO:0000313" key="5">
    <source>
        <dbReference type="EMBL" id="SEP37962.1"/>
    </source>
</evidence>
<feature type="domain" description="HTH marR-type" evidence="4">
    <location>
        <begin position="15"/>
        <end position="148"/>
    </location>
</feature>
<dbReference type="PANTHER" id="PTHR33164">
    <property type="entry name" value="TRANSCRIPTIONAL REGULATOR, MARR FAMILY"/>
    <property type="match status" value="1"/>
</dbReference>
<dbReference type="Proteomes" id="UP000198582">
    <property type="component" value="Unassembled WGS sequence"/>
</dbReference>
<dbReference type="EMBL" id="FOEF01000007">
    <property type="protein sequence ID" value="SEP37962.1"/>
    <property type="molecule type" value="Genomic_DNA"/>
</dbReference>
<dbReference type="GO" id="GO:0006950">
    <property type="term" value="P:response to stress"/>
    <property type="evidence" value="ECO:0007669"/>
    <property type="project" value="TreeGrafter"/>
</dbReference>
<dbReference type="InterPro" id="IPR036388">
    <property type="entry name" value="WH-like_DNA-bd_sf"/>
</dbReference>
<dbReference type="GO" id="GO:0003677">
    <property type="term" value="F:DNA binding"/>
    <property type="evidence" value="ECO:0007669"/>
    <property type="project" value="UniProtKB-KW"/>
</dbReference>
<evidence type="ECO:0000313" key="6">
    <source>
        <dbReference type="Proteomes" id="UP000198582"/>
    </source>
</evidence>
<accession>A0A1H8XDT1</accession>
<dbReference type="PROSITE" id="PS50995">
    <property type="entry name" value="HTH_MARR_2"/>
    <property type="match status" value="1"/>
</dbReference>
<dbReference type="SUPFAM" id="SSF46785">
    <property type="entry name" value="Winged helix' DNA-binding domain"/>
    <property type="match status" value="1"/>
</dbReference>
<dbReference type="InterPro" id="IPR023187">
    <property type="entry name" value="Tscrpt_reg_MarR-type_CS"/>
</dbReference>
<gene>
    <name evidence="5" type="ORF">SAMN04489732_10793</name>
</gene>
<dbReference type="RefSeq" id="WP_091618020.1">
    <property type="nucleotide sequence ID" value="NZ_FOEF01000007.1"/>
</dbReference>
<dbReference type="AlphaFoldDB" id="A0A1H8XDT1"/>